<dbReference type="SUPFAM" id="SSF48295">
    <property type="entry name" value="TrpR-like"/>
    <property type="match status" value="1"/>
</dbReference>
<dbReference type="Gene3D" id="3.30.300.180">
    <property type="match status" value="1"/>
</dbReference>
<evidence type="ECO:0000256" key="7">
    <source>
        <dbReference type="ARBA" id="ARBA00023125"/>
    </source>
</evidence>
<dbReference type="Gene3D" id="1.10.8.60">
    <property type="match status" value="1"/>
</dbReference>
<dbReference type="CDD" id="cd06571">
    <property type="entry name" value="Bac_DnaA_C"/>
    <property type="match status" value="1"/>
</dbReference>
<keyword evidence="3" id="KW-0235">DNA replication</keyword>
<reference evidence="12" key="1">
    <citation type="submission" date="2013-09" db="EMBL/GenBank/DDBJ databases">
        <title>Corchorus olitorius genome sequencing.</title>
        <authorList>
            <person name="Alam M."/>
            <person name="Haque M.S."/>
            <person name="Islam M.S."/>
            <person name="Emdad E.M."/>
            <person name="Islam M.M."/>
            <person name="Ahmed B."/>
            <person name="Halim A."/>
            <person name="Hossen Q.M.M."/>
            <person name="Hossain M.Z."/>
            <person name="Ahmed R."/>
            <person name="Khan M.M."/>
            <person name="Islam R."/>
            <person name="Rashid M.M."/>
            <person name="Khan S.A."/>
            <person name="Rahman M.S."/>
            <person name="Alam M."/>
            <person name="Yahiya A.S."/>
            <person name="Khan M.S."/>
            <person name="Azam M.S."/>
            <person name="Haque T."/>
            <person name="Lashkar M.Z.H."/>
            <person name="Akhand A.I."/>
            <person name="Morshed G."/>
            <person name="Roy S."/>
            <person name="Uddin K.S."/>
            <person name="Rabeya T."/>
            <person name="Hossain A.S."/>
            <person name="Chowdhury A."/>
            <person name="Snigdha A.R."/>
            <person name="Mortoza M.S."/>
            <person name="Matin S.A."/>
            <person name="Hoque S.M.E."/>
            <person name="Islam M.K."/>
            <person name="Roy D.K."/>
            <person name="Haider R."/>
            <person name="Moosa M.M."/>
            <person name="Elias S.M."/>
            <person name="Hasan A.M."/>
            <person name="Jahan S."/>
            <person name="Shafiuddin M."/>
            <person name="Mahmood N."/>
            <person name="Shommy N.S."/>
        </authorList>
    </citation>
    <scope>NUCLEOTIDE SEQUENCE [LARGE SCALE GENOMIC DNA]</scope>
    <source>
        <strain evidence="12">cv. O-4</strain>
    </source>
</reference>
<dbReference type="InterPro" id="IPR020591">
    <property type="entry name" value="Chromosome_initiator_DnaA-like"/>
</dbReference>
<dbReference type="InterPro" id="IPR024633">
    <property type="entry name" value="DnaA_N_dom"/>
</dbReference>
<dbReference type="PANTHER" id="PTHR30050">
    <property type="entry name" value="CHROMOSOMAL REPLICATION INITIATOR PROTEIN DNAA"/>
    <property type="match status" value="1"/>
</dbReference>
<keyword evidence="11" id="KW-0489">Methyltransferase</keyword>
<dbReference type="Pfam" id="PF01451">
    <property type="entry name" value="LMWPc"/>
    <property type="match status" value="1"/>
</dbReference>
<evidence type="ECO:0000256" key="4">
    <source>
        <dbReference type="ARBA" id="ARBA00022741"/>
    </source>
</evidence>
<dbReference type="PROSITE" id="PS01008">
    <property type="entry name" value="DNAA"/>
    <property type="match status" value="1"/>
</dbReference>
<dbReference type="SMART" id="SM00760">
    <property type="entry name" value="Bac_DnaA_C"/>
    <property type="match status" value="1"/>
</dbReference>
<dbReference type="Gene3D" id="3.30.950.10">
    <property type="entry name" value="Methyltransferase, Cobalt-precorrin-4 Transmethylase, Domain 2"/>
    <property type="match status" value="1"/>
</dbReference>
<dbReference type="HAMAP" id="MF_00377">
    <property type="entry name" value="DnaA_bact"/>
    <property type="match status" value="1"/>
</dbReference>
<protein>
    <submittedName>
        <fullName evidence="11">Tetrapyrrole methylase</fullName>
    </submittedName>
</protein>
<evidence type="ECO:0000259" key="8">
    <source>
        <dbReference type="SMART" id="SM00226"/>
    </source>
</evidence>
<evidence type="ECO:0000313" key="11">
    <source>
        <dbReference type="EMBL" id="OMP13902.1"/>
    </source>
</evidence>
<dbReference type="Gene3D" id="3.40.50.300">
    <property type="entry name" value="P-loop containing nucleotide triphosphate hydrolases"/>
    <property type="match status" value="1"/>
</dbReference>
<dbReference type="Pfam" id="PF00308">
    <property type="entry name" value="Bac_DnaA"/>
    <property type="match status" value="1"/>
</dbReference>
<dbReference type="OrthoDB" id="3388at2759"/>
<comment type="similarity">
    <text evidence="1">Belongs to the DnaA family.</text>
</comment>
<dbReference type="Gene3D" id="1.10.1750.10">
    <property type="match status" value="1"/>
</dbReference>
<keyword evidence="12" id="KW-1185">Reference proteome</keyword>
<dbReference type="SUPFAM" id="SSF52540">
    <property type="entry name" value="P-loop containing nucleoside triphosphate hydrolases"/>
    <property type="match status" value="1"/>
</dbReference>
<feature type="domain" description="AAA+ ATPase" evidence="9">
    <location>
        <begin position="181"/>
        <end position="312"/>
    </location>
</feature>
<comment type="caution">
    <text evidence="11">The sequence shown here is derived from an EMBL/GenBank/DDBJ whole genome shotgun (WGS) entry which is preliminary data.</text>
</comment>
<dbReference type="InterPro" id="IPR038454">
    <property type="entry name" value="DnaA_N_sf"/>
</dbReference>
<dbReference type="GO" id="GO:0006270">
    <property type="term" value="P:DNA replication initiation"/>
    <property type="evidence" value="ECO:0007669"/>
    <property type="project" value="InterPro"/>
</dbReference>
<dbReference type="InterPro" id="IPR014776">
    <property type="entry name" value="4pyrrole_Mease_sub2"/>
</dbReference>
<evidence type="ECO:0000259" key="10">
    <source>
        <dbReference type="SMART" id="SM00760"/>
    </source>
</evidence>
<dbReference type="InterPro" id="IPR036196">
    <property type="entry name" value="Ptyr_pPase_sf"/>
</dbReference>
<dbReference type="GO" id="GO:0005886">
    <property type="term" value="C:plasma membrane"/>
    <property type="evidence" value="ECO:0007669"/>
    <property type="project" value="TreeGrafter"/>
</dbReference>
<keyword evidence="4" id="KW-0547">Nucleotide-binding</keyword>
<dbReference type="GO" id="GO:0032259">
    <property type="term" value="P:methylation"/>
    <property type="evidence" value="ECO:0007669"/>
    <property type="project" value="UniProtKB-KW"/>
</dbReference>
<keyword evidence="2" id="KW-0963">Cytoplasm</keyword>
<dbReference type="Gene3D" id="3.40.50.2300">
    <property type="match status" value="1"/>
</dbReference>
<dbReference type="SMART" id="SM00226">
    <property type="entry name" value="LMWPc"/>
    <property type="match status" value="1"/>
</dbReference>
<dbReference type="CDD" id="cd00009">
    <property type="entry name" value="AAA"/>
    <property type="match status" value="1"/>
</dbReference>
<keyword evidence="7" id="KW-0238">DNA-binding</keyword>
<dbReference type="Proteomes" id="UP000187203">
    <property type="component" value="Unassembled WGS sequence"/>
</dbReference>
<dbReference type="Pfam" id="PF11638">
    <property type="entry name" value="DnaA_N"/>
    <property type="match status" value="1"/>
</dbReference>
<evidence type="ECO:0000256" key="3">
    <source>
        <dbReference type="ARBA" id="ARBA00022705"/>
    </source>
</evidence>
<dbReference type="InterPro" id="IPR010921">
    <property type="entry name" value="Trp_repressor/repl_initiator"/>
</dbReference>
<dbReference type="EMBL" id="AWUE01002890">
    <property type="protein sequence ID" value="OMP13902.1"/>
    <property type="molecule type" value="Genomic_DNA"/>
</dbReference>
<dbReference type="FunFam" id="3.40.50.300:FF:000668">
    <property type="entry name" value="Chromosomal replication initiator protein DnaA"/>
    <property type="match status" value="1"/>
</dbReference>
<proteinExistence type="inferred from homology"/>
<dbReference type="GO" id="GO:0006275">
    <property type="term" value="P:regulation of DNA replication"/>
    <property type="evidence" value="ECO:0007669"/>
    <property type="project" value="InterPro"/>
</dbReference>
<dbReference type="InterPro" id="IPR013317">
    <property type="entry name" value="DnaA_dom"/>
</dbReference>
<evidence type="ECO:0000256" key="2">
    <source>
        <dbReference type="ARBA" id="ARBA00022490"/>
    </source>
</evidence>
<feature type="domain" description="Phosphotyrosine protein phosphatase I" evidence="8">
    <location>
        <begin position="486"/>
        <end position="632"/>
    </location>
</feature>
<dbReference type="NCBIfam" id="TIGR00362">
    <property type="entry name" value="DnaA"/>
    <property type="match status" value="1"/>
</dbReference>
<dbReference type="InterPro" id="IPR018312">
    <property type="entry name" value="Chromosome_initiator_DnaA_CS"/>
</dbReference>
<feature type="domain" description="Chromosomal replication initiator DnaA C-terminal" evidence="10">
    <location>
        <begin position="392"/>
        <end position="461"/>
    </location>
</feature>
<evidence type="ECO:0000256" key="5">
    <source>
        <dbReference type="ARBA" id="ARBA00022840"/>
    </source>
</evidence>
<dbReference type="InterPro" id="IPR023485">
    <property type="entry name" value="Ptyr_pPase"/>
</dbReference>
<dbReference type="Pfam" id="PF08299">
    <property type="entry name" value="Bac_DnaA_C"/>
    <property type="match status" value="1"/>
</dbReference>
<dbReference type="AlphaFoldDB" id="A0A1R3L3I0"/>
<accession>A0A1R3L3I0</accession>
<evidence type="ECO:0000256" key="6">
    <source>
        <dbReference type="ARBA" id="ARBA00023121"/>
    </source>
</evidence>
<dbReference type="STRING" id="93759.A0A1R3L3I0"/>
<name>A0A1R3L3I0_9ROSI</name>
<dbReference type="InterPro" id="IPR003593">
    <property type="entry name" value="AAA+_ATPase"/>
</dbReference>
<dbReference type="SUPFAM" id="SSF53790">
    <property type="entry name" value="Tetrapyrrole methylase"/>
    <property type="match status" value="1"/>
</dbReference>
<dbReference type="CDD" id="cd11649">
    <property type="entry name" value="RsmI_like"/>
    <property type="match status" value="1"/>
</dbReference>
<dbReference type="CDD" id="cd16343">
    <property type="entry name" value="LMWPTP"/>
    <property type="match status" value="1"/>
</dbReference>
<keyword evidence="11" id="KW-0808">Transferase</keyword>
<evidence type="ECO:0000259" key="9">
    <source>
        <dbReference type="SMART" id="SM00382"/>
    </source>
</evidence>
<keyword evidence="6" id="KW-0446">Lipid-binding</keyword>
<dbReference type="GO" id="GO:0008289">
    <property type="term" value="F:lipid binding"/>
    <property type="evidence" value="ECO:0007669"/>
    <property type="project" value="UniProtKB-KW"/>
</dbReference>
<evidence type="ECO:0000313" key="12">
    <source>
        <dbReference type="Proteomes" id="UP000187203"/>
    </source>
</evidence>
<dbReference type="InterPro" id="IPR013159">
    <property type="entry name" value="DnaA_C"/>
</dbReference>
<dbReference type="InterPro" id="IPR035996">
    <property type="entry name" value="4pyrrol_Methylase_sf"/>
</dbReference>
<keyword evidence="5" id="KW-0067">ATP-binding</keyword>
<dbReference type="PANTHER" id="PTHR30050:SF2">
    <property type="entry name" value="CHROMOSOMAL REPLICATION INITIATOR PROTEIN DNAA"/>
    <property type="match status" value="1"/>
</dbReference>
<dbReference type="InterPro" id="IPR027417">
    <property type="entry name" value="P-loop_NTPase"/>
</dbReference>
<dbReference type="GO" id="GO:0005524">
    <property type="term" value="F:ATP binding"/>
    <property type="evidence" value="ECO:0007669"/>
    <property type="project" value="UniProtKB-KW"/>
</dbReference>
<dbReference type="PRINTS" id="PR00051">
    <property type="entry name" value="DNAA"/>
</dbReference>
<sequence>MGENLMLIWQKCLQFMRDNLNAAEDNSDLKKLEKSFDLLFDKVQPISLVDNNLTLMVPSDFYKEYIEDNYLSLLSAALKKNIGKGVKLWYSVMENKPAGLEKPVTMNMKGKSVPTPKVQETLPPGFSSNIVNPFVVPGIKKVNIDSNLKSDFSFDNYVEGESNKFAATVARSIAKRPGATAFNPLFLYGGYGVGKTHLGQAVGLEVKSQFPDKVVLYLSSEKFIQQFISAAKAHKQTEFANFYQMVDVLIIDDIQFLSGKSATQDSFFHIFDYLHQNGKQIILTSDKAPADIMDIQDRIVSRFKWGLSAEIKSPDYDTRKKIIINKLSRDGIVLTDDMLDFLASETKTNVRELIGVINSVIAYSTIYKSDLSLELLKDTINKIAANQKKVINIPYIQEVVCDYFGIKREQLLSKTRKREIALPRQLAMYFAKEFTNATFTKIGEEMGGKDHSTVMYACDTIKDVSKIDKEFCNATNIVTFKSTQPMNILMVCLGNICRSPLAEGIMKTKLPEGFSVDSAGTISQHEGEHPDRRAVKTAANHGIDISRQVSRPITAQDFQNFDKIYCMDIDVYEDVISKAADEEQRWKTALFLEAAGNHENAEVPDPYWGDMEDFEDLYQLLDRGKVVKFFAPEKKQSDLKLFLLDKYTENADIREAQALMLKGQDFGLLSEAGLPCIADPGNLMVKWCHEKNIRVIPISGPSSIILALISSGFNGQEFTFNGYLPIDKSEKKKQIQHLESMVQKTGYSQIFMETPYRNNQLLEDLIKFLSPNTKLCIAANINDPEHEFIRTKTIKDWQKEKPELHKVPAVFVLGR</sequence>
<dbReference type="GO" id="GO:0003688">
    <property type="term" value="F:DNA replication origin binding"/>
    <property type="evidence" value="ECO:0007669"/>
    <property type="project" value="InterPro"/>
</dbReference>
<gene>
    <name evidence="11" type="ORF">COLO4_00685</name>
</gene>
<dbReference type="SUPFAM" id="SSF52788">
    <property type="entry name" value="Phosphotyrosine protein phosphatases I"/>
    <property type="match status" value="1"/>
</dbReference>
<dbReference type="SMART" id="SM00382">
    <property type="entry name" value="AAA"/>
    <property type="match status" value="1"/>
</dbReference>
<evidence type="ECO:0000256" key="1">
    <source>
        <dbReference type="ARBA" id="ARBA00006583"/>
    </source>
</evidence>
<dbReference type="GO" id="GO:0008168">
    <property type="term" value="F:methyltransferase activity"/>
    <property type="evidence" value="ECO:0007669"/>
    <property type="project" value="UniProtKB-KW"/>
</dbReference>
<dbReference type="InterPro" id="IPR001957">
    <property type="entry name" value="Chromosome_initiator_DnaA"/>
</dbReference>
<organism evidence="11 12">
    <name type="scientific">Corchorus olitorius</name>
    <dbReference type="NCBI Taxonomy" id="93759"/>
    <lineage>
        <taxon>Eukaryota</taxon>
        <taxon>Viridiplantae</taxon>
        <taxon>Streptophyta</taxon>
        <taxon>Embryophyta</taxon>
        <taxon>Tracheophyta</taxon>
        <taxon>Spermatophyta</taxon>
        <taxon>Magnoliopsida</taxon>
        <taxon>eudicotyledons</taxon>
        <taxon>Gunneridae</taxon>
        <taxon>Pentapetalae</taxon>
        <taxon>rosids</taxon>
        <taxon>malvids</taxon>
        <taxon>Malvales</taxon>
        <taxon>Malvaceae</taxon>
        <taxon>Grewioideae</taxon>
        <taxon>Apeibeae</taxon>
        <taxon>Corchorus</taxon>
    </lineage>
</organism>